<protein>
    <recommendedName>
        <fullName evidence="5">Secreted protein</fullName>
    </recommendedName>
</protein>
<dbReference type="PROSITE" id="PS51257">
    <property type="entry name" value="PROKAR_LIPOPROTEIN"/>
    <property type="match status" value="1"/>
</dbReference>
<dbReference type="RefSeq" id="WP_283211089.1">
    <property type="nucleotide sequence ID" value="NZ_JASGBI010000001.1"/>
</dbReference>
<proteinExistence type="predicted"/>
<sequence length="209" mass="22956">MTSARALAVLLIPLALVACRSDPAVASGAANAVPMGEPADAFFRNLSTLCGKAFAGRVEVDRPTPAGMSPFAGKRLIMHVRECTADTIRIPLVVGDDRSRTWVLTRTQQGLRLEHDHRHSDGREDPVSMYGGDSTSDGTAVRQVFPADEASKAMFAREDRAVSITNVWAMEIEPGDRFVYELSRPGRLFRVEFDLTKPVKPPPPPWGWR</sequence>
<organism evidence="3 4">
    <name type="scientific">Lysobacter stagni</name>
    <dbReference type="NCBI Taxonomy" id="3045172"/>
    <lineage>
        <taxon>Bacteria</taxon>
        <taxon>Pseudomonadati</taxon>
        <taxon>Pseudomonadota</taxon>
        <taxon>Gammaproteobacteria</taxon>
        <taxon>Lysobacterales</taxon>
        <taxon>Lysobacteraceae</taxon>
        <taxon>Lysobacter</taxon>
    </lineage>
</organism>
<feature type="region of interest" description="Disordered" evidence="1">
    <location>
        <begin position="115"/>
        <end position="138"/>
    </location>
</feature>
<keyword evidence="4" id="KW-1185">Reference proteome</keyword>
<evidence type="ECO:0000313" key="4">
    <source>
        <dbReference type="Proteomes" id="UP001321580"/>
    </source>
</evidence>
<gene>
    <name evidence="3" type="ORF">QLQ15_01470</name>
</gene>
<reference evidence="3 4" key="1">
    <citation type="submission" date="2023-05" db="EMBL/GenBank/DDBJ databases">
        <title>Lysobacter sp. strain LF1 Genome sequencing and assembly.</title>
        <authorList>
            <person name="Jung Y."/>
        </authorList>
    </citation>
    <scope>NUCLEOTIDE SEQUENCE [LARGE SCALE GENOMIC DNA]</scope>
    <source>
        <strain evidence="3 4">LF1</strain>
    </source>
</reference>
<keyword evidence="2" id="KW-0732">Signal</keyword>
<feature type="signal peptide" evidence="2">
    <location>
        <begin position="1"/>
        <end position="26"/>
    </location>
</feature>
<dbReference type="Proteomes" id="UP001321580">
    <property type="component" value="Unassembled WGS sequence"/>
</dbReference>
<evidence type="ECO:0000313" key="3">
    <source>
        <dbReference type="EMBL" id="MDI9237577.1"/>
    </source>
</evidence>
<feature type="chain" id="PRO_5046863032" description="Secreted protein" evidence="2">
    <location>
        <begin position="27"/>
        <end position="209"/>
    </location>
</feature>
<evidence type="ECO:0000256" key="2">
    <source>
        <dbReference type="SAM" id="SignalP"/>
    </source>
</evidence>
<dbReference type="EMBL" id="JASGBI010000001">
    <property type="protein sequence ID" value="MDI9237577.1"/>
    <property type="molecule type" value="Genomic_DNA"/>
</dbReference>
<evidence type="ECO:0000256" key="1">
    <source>
        <dbReference type="SAM" id="MobiDB-lite"/>
    </source>
</evidence>
<name>A0ABT6XBQ9_9GAMM</name>
<accession>A0ABT6XBQ9</accession>
<evidence type="ECO:0008006" key="5">
    <source>
        <dbReference type="Google" id="ProtNLM"/>
    </source>
</evidence>
<comment type="caution">
    <text evidence="3">The sequence shown here is derived from an EMBL/GenBank/DDBJ whole genome shotgun (WGS) entry which is preliminary data.</text>
</comment>
<feature type="compositionally biased region" description="Basic and acidic residues" evidence="1">
    <location>
        <begin position="115"/>
        <end position="126"/>
    </location>
</feature>